<evidence type="ECO:0000313" key="1">
    <source>
        <dbReference type="EMBL" id="EEG31708.1"/>
    </source>
</evidence>
<reference evidence="1 2" key="1">
    <citation type="submission" date="2009-01" db="EMBL/GenBank/DDBJ databases">
        <authorList>
            <person name="Fulton L."/>
            <person name="Clifton S."/>
            <person name="Fulton B."/>
            <person name="Xu J."/>
            <person name="Minx P."/>
            <person name="Pepin K.H."/>
            <person name="Johnson M."/>
            <person name="Bhonagiri V."/>
            <person name="Nash W.E."/>
            <person name="Mardis E.R."/>
            <person name="Wilson R.K."/>
        </authorList>
    </citation>
    <scope>NUCLEOTIDE SEQUENCE [LARGE SCALE GENOMIC DNA]</scope>
    <source>
        <strain evidence="1 2">DSM 5476</strain>
    </source>
</reference>
<dbReference type="Proteomes" id="UP000003340">
    <property type="component" value="Unassembled WGS sequence"/>
</dbReference>
<comment type="caution">
    <text evidence="1">The sequence shown here is derived from an EMBL/GenBank/DDBJ whole genome shotgun (WGS) entry which is preliminary data.</text>
</comment>
<proteinExistence type="predicted"/>
<gene>
    <name evidence="1" type="ORF">CLOSTMETH_00604</name>
</gene>
<protein>
    <submittedName>
        <fullName evidence="1">Uncharacterized protein</fullName>
    </submittedName>
</protein>
<name>C0E9V3_9FIRM</name>
<dbReference type="AlphaFoldDB" id="C0E9V3"/>
<dbReference type="HOGENOM" id="CLU_2463643_0_0_9"/>
<evidence type="ECO:0000313" key="2">
    <source>
        <dbReference type="Proteomes" id="UP000003340"/>
    </source>
</evidence>
<accession>C0E9V3</accession>
<keyword evidence="2" id="KW-1185">Reference proteome</keyword>
<organism evidence="1 2">
    <name type="scientific">[Clostridium] methylpentosum DSM 5476</name>
    <dbReference type="NCBI Taxonomy" id="537013"/>
    <lineage>
        <taxon>Bacteria</taxon>
        <taxon>Bacillati</taxon>
        <taxon>Bacillota</taxon>
        <taxon>Clostridia</taxon>
        <taxon>Eubacteriales</taxon>
        <taxon>Oscillospiraceae</taxon>
        <taxon>Oscillospiraceae incertae sedis</taxon>
    </lineage>
</organism>
<dbReference type="EMBL" id="ACEC01000025">
    <property type="protein sequence ID" value="EEG31708.1"/>
    <property type="molecule type" value="Genomic_DNA"/>
</dbReference>
<reference evidence="1 2" key="2">
    <citation type="submission" date="2009-02" db="EMBL/GenBank/DDBJ databases">
        <title>Draft genome sequence of Clostridium methylpentosum (DSM 5476).</title>
        <authorList>
            <person name="Sudarsanam P."/>
            <person name="Ley R."/>
            <person name="Guruge J."/>
            <person name="Turnbaugh P.J."/>
            <person name="Mahowald M."/>
            <person name="Liep D."/>
            <person name="Gordon J."/>
        </authorList>
    </citation>
    <scope>NUCLEOTIDE SEQUENCE [LARGE SCALE GENOMIC DNA]</scope>
    <source>
        <strain evidence="1 2">DSM 5476</strain>
    </source>
</reference>
<sequence>MKQIKEVLPHGERRFSALSFFDQRSQSSAEIATLREDALSNWLLCEKKTALCIGLSAILLFDPDQVVCIQFHFEKTQFRVAGGACSGV</sequence>
<dbReference type="STRING" id="537013.CLOSTMETH_00604"/>